<dbReference type="SUPFAM" id="SSF117916">
    <property type="entry name" value="Fe-S cluster assembly (FSCA) domain-like"/>
    <property type="match status" value="1"/>
</dbReference>
<dbReference type="OrthoDB" id="9805360at2"/>
<name>A0A0P6X5U0_9CHLR</name>
<feature type="domain" description="MIP18 family-like" evidence="1">
    <location>
        <begin position="24"/>
        <end position="83"/>
    </location>
</feature>
<keyword evidence="3" id="KW-1185">Reference proteome</keyword>
<dbReference type="Gene3D" id="3.30.300.130">
    <property type="entry name" value="Fe-S cluster assembly (FSCA)"/>
    <property type="match status" value="1"/>
</dbReference>
<comment type="caution">
    <text evidence="2">The sequence shown here is derived from an EMBL/GenBank/DDBJ whole genome shotgun (WGS) entry which is preliminary data.</text>
</comment>
<dbReference type="InterPro" id="IPR052339">
    <property type="entry name" value="Fe-S_Maturation_MIP18"/>
</dbReference>
<dbReference type="Pfam" id="PF01883">
    <property type="entry name" value="FeS_assembly_P"/>
    <property type="match status" value="1"/>
</dbReference>
<proteinExistence type="predicted"/>
<dbReference type="Proteomes" id="UP000050430">
    <property type="component" value="Unassembled WGS sequence"/>
</dbReference>
<accession>A0A0P6X5U0</accession>
<dbReference type="PANTHER" id="PTHR42831:SF1">
    <property type="entry name" value="FE-S PROTEIN MATURATION AUXILIARY FACTOR YITW"/>
    <property type="match status" value="1"/>
</dbReference>
<evidence type="ECO:0000313" key="2">
    <source>
        <dbReference type="EMBL" id="KPL74732.1"/>
    </source>
</evidence>
<dbReference type="PANTHER" id="PTHR42831">
    <property type="entry name" value="FE-S PROTEIN MATURATION AUXILIARY FACTOR YITW"/>
    <property type="match status" value="1"/>
</dbReference>
<organism evidence="2 3">
    <name type="scientific">Leptolinea tardivitalis</name>
    <dbReference type="NCBI Taxonomy" id="229920"/>
    <lineage>
        <taxon>Bacteria</taxon>
        <taxon>Bacillati</taxon>
        <taxon>Chloroflexota</taxon>
        <taxon>Anaerolineae</taxon>
        <taxon>Anaerolineales</taxon>
        <taxon>Anaerolineaceae</taxon>
        <taxon>Leptolinea</taxon>
    </lineage>
</organism>
<sequence length="115" mass="12720">MTSVPGTNRPVWLAESTHPDLMPAVKEALSQVVDPEIGLNILQLGLVRDLMITEKNAILKMILTTPFCPYGPALLDMTRVKAEEGLKMPVEISLGMEMWDFSMMEEGLGGDWGLF</sequence>
<dbReference type="RefSeq" id="WP_062423257.1">
    <property type="nucleotide sequence ID" value="NZ_BBYA01000014.1"/>
</dbReference>
<protein>
    <recommendedName>
        <fullName evidence="1">MIP18 family-like domain-containing protein</fullName>
    </recommendedName>
</protein>
<dbReference type="EMBL" id="LGCK01000002">
    <property type="protein sequence ID" value="KPL74732.1"/>
    <property type="molecule type" value="Genomic_DNA"/>
</dbReference>
<dbReference type="InterPro" id="IPR002744">
    <property type="entry name" value="MIP18-like"/>
</dbReference>
<dbReference type="AlphaFoldDB" id="A0A0P6X5U0"/>
<gene>
    <name evidence="2" type="ORF">ADM99_01240</name>
</gene>
<evidence type="ECO:0000313" key="3">
    <source>
        <dbReference type="Proteomes" id="UP000050430"/>
    </source>
</evidence>
<dbReference type="InterPro" id="IPR034904">
    <property type="entry name" value="FSCA_dom_sf"/>
</dbReference>
<reference evidence="2 3" key="1">
    <citation type="submission" date="2015-07" db="EMBL/GenBank/DDBJ databases">
        <title>Genome sequence of Leptolinea tardivitalis DSM 16556.</title>
        <authorList>
            <person name="Hemp J."/>
            <person name="Ward L.M."/>
            <person name="Pace L.A."/>
            <person name="Fischer W.W."/>
        </authorList>
    </citation>
    <scope>NUCLEOTIDE SEQUENCE [LARGE SCALE GENOMIC DNA]</scope>
    <source>
        <strain evidence="2 3">YMTK-2</strain>
    </source>
</reference>
<evidence type="ECO:0000259" key="1">
    <source>
        <dbReference type="Pfam" id="PF01883"/>
    </source>
</evidence>
<dbReference type="STRING" id="229920.ADM99_01240"/>